<feature type="domain" description="GST N-terminal" evidence="2">
    <location>
        <begin position="1"/>
        <end position="79"/>
    </location>
</feature>
<dbReference type="InterPro" id="IPR036249">
    <property type="entry name" value="Thioredoxin-like_sf"/>
</dbReference>
<dbReference type="SUPFAM" id="SSF52833">
    <property type="entry name" value="Thioredoxin-like"/>
    <property type="match status" value="1"/>
</dbReference>
<dbReference type="PROSITE" id="PS50404">
    <property type="entry name" value="GST_NTER"/>
    <property type="match status" value="1"/>
</dbReference>
<dbReference type="Proteomes" id="UP000238348">
    <property type="component" value="Chromosome"/>
</dbReference>
<protein>
    <recommendedName>
        <fullName evidence="2">GST N-terminal domain-containing protein</fullName>
    </recommendedName>
</protein>
<dbReference type="InterPro" id="IPR004045">
    <property type="entry name" value="Glutathione_S-Trfase_N"/>
</dbReference>
<sequence>MKLFYAPTSPFARKVRVTAHELQLGDRIDLVLVNPWSDAALRSLNPLAKVPTLVREDGQELFESALIYDAPGRLAPYQGKLASIQASRVRMKSRMTCSWPSHVGAVGPPRKPSLDSMTSDTGHLAKSRTTACESGALRLLMRSSIAASDRSVPRSSV</sequence>
<accession>A0A2L0EKK5</accession>
<gene>
    <name evidence="3" type="ORF">SOCE26_012260</name>
</gene>
<dbReference type="OrthoDB" id="9795329at2"/>
<feature type="compositionally biased region" description="Polar residues" evidence="1">
    <location>
        <begin position="115"/>
        <end position="127"/>
    </location>
</feature>
<dbReference type="Pfam" id="PF13409">
    <property type="entry name" value="GST_N_2"/>
    <property type="match status" value="1"/>
</dbReference>
<name>A0A2L0EKK5_SORCE</name>
<reference evidence="3 4" key="1">
    <citation type="submission" date="2015-09" db="EMBL/GenBank/DDBJ databases">
        <title>Sorangium comparison.</title>
        <authorList>
            <person name="Zaburannyi N."/>
            <person name="Bunk B."/>
            <person name="Overmann J."/>
            <person name="Mueller R."/>
        </authorList>
    </citation>
    <scope>NUCLEOTIDE SEQUENCE [LARGE SCALE GENOMIC DNA]</scope>
    <source>
        <strain evidence="3 4">So ce26</strain>
    </source>
</reference>
<dbReference type="CDD" id="cd03049">
    <property type="entry name" value="GST_N_3"/>
    <property type="match status" value="1"/>
</dbReference>
<evidence type="ECO:0000313" key="3">
    <source>
        <dbReference type="EMBL" id="AUX39831.1"/>
    </source>
</evidence>
<dbReference type="Gene3D" id="3.40.30.10">
    <property type="entry name" value="Glutaredoxin"/>
    <property type="match status" value="1"/>
</dbReference>
<dbReference type="AlphaFoldDB" id="A0A2L0EKK5"/>
<proteinExistence type="predicted"/>
<evidence type="ECO:0000259" key="2">
    <source>
        <dbReference type="PROSITE" id="PS50404"/>
    </source>
</evidence>
<organism evidence="3 4">
    <name type="scientific">Sorangium cellulosum</name>
    <name type="common">Polyangium cellulosum</name>
    <dbReference type="NCBI Taxonomy" id="56"/>
    <lineage>
        <taxon>Bacteria</taxon>
        <taxon>Pseudomonadati</taxon>
        <taxon>Myxococcota</taxon>
        <taxon>Polyangia</taxon>
        <taxon>Polyangiales</taxon>
        <taxon>Polyangiaceae</taxon>
        <taxon>Sorangium</taxon>
    </lineage>
</organism>
<feature type="region of interest" description="Disordered" evidence="1">
    <location>
        <begin position="101"/>
        <end position="127"/>
    </location>
</feature>
<evidence type="ECO:0000256" key="1">
    <source>
        <dbReference type="SAM" id="MobiDB-lite"/>
    </source>
</evidence>
<evidence type="ECO:0000313" key="4">
    <source>
        <dbReference type="Proteomes" id="UP000238348"/>
    </source>
</evidence>
<dbReference type="EMBL" id="CP012673">
    <property type="protein sequence ID" value="AUX39831.1"/>
    <property type="molecule type" value="Genomic_DNA"/>
</dbReference>